<dbReference type="STRING" id="197479.BFW38_07010"/>
<dbReference type="GO" id="GO:0005829">
    <property type="term" value="C:cytosol"/>
    <property type="evidence" value="ECO:0007669"/>
    <property type="project" value="TreeGrafter"/>
</dbReference>
<accession>A0A1E2V9K8</accession>
<evidence type="ECO:0000259" key="1">
    <source>
        <dbReference type="Pfam" id="PF02036"/>
    </source>
</evidence>
<organism evidence="2 3">
    <name type="scientific">Terasakiispira papahanaumokuakeensis</name>
    <dbReference type="NCBI Taxonomy" id="197479"/>
    <lineage>
        <taxon>Bacteria</taxon>
        <taxon>Pseudomonadati</taxon>
        <taxon>Pseudomonadota</taxon>
        <taxon>Gammaproteobacteria</taxon>
        <taxon>Oceanospirillales</taxon>
        <taxon>Terasakiispira</taxon>
    </lineage>
</organism>
<dbReference type="InterPro" id="IPR003033">
    <property type="entry name" value="SCP2_sterol-bd_dom"/>
</dbReference>
<reference evidence="2 3" key="1">
    <citation type="submission" date="2016-08" db="EMBL/GenBank/DDBJ databases">
        <authorList>
            <person name="Seilhamer J.J."/>
        </authorList>
    </citation>
    <scope>NUCLEOTIDE SEQUENCE [LARGE SCALE GENOMIC DNA]</scope>
    <source>
        <strain evidence="2 3">PH27A</strain>
    </source>
</reference>
<dbReference type="AlphaFoldDB" id="A0A1E2V9K8"/>
<dbReference type="InterPro" id="IPR036527">
    <property type="entry name" value="SCP2_sterol-bd_dom_sf"/>
</dbReference>
<keyword evidence="3" id="KW-1185">Reference proteome</keyword>
<gene>
    <name evidence="2" type="ORF">BFW38_07010</name>
</gene>
<dbReference type="PANTHER" id="PTHR10094:SF25">
    <property type="entry name" value="SCP2 STEROL-BINDING DOMAIN-CONTAINING PROTEIN 1"/>
    <property type="match status" value="1"/>
</dbReference>
<dbReference type="PANTHER" id="PTHR10094">
    <property type="entry name" value="STEROL CARRIER PROTEIN 2 SCP-2 FAMILY PROTEIN"/>
    <property type="match status" value="1"/>
</dbReference>
<dbReference type="Gene3D" id="3.30.1050.10">
    <property type="entry name" value="SCP2 sterol-binding domain"/>
    <property type="match status" value="1"/>
</dbReference>
<proteinExistence type="predicted"/>
<evidence type="ECO:0000313" key="3">
    <source>
        <dbReference type="Proteomes" id="UP000094291"/>
    </source>
</evidence>
<dbReference type="EMBL" id="MDTQ01000001">
    <property type="protein sequence ID" value="ODC03335.1"/>
    <property type="molecule type" value="Genomic_DNA"/>
</dbReference>
<dbReference type="Proteomes" id="UP000094291">
    <property type="component" value="Unassembled WGS sequence"/>
</dbReference>
<dbReference type="Pfam" id="PF02036">
    <property type="entry name" value="SCP2"/>
    <property type="match status" value="1"/>
</dbReference>
<evidence type="ECO:0000313" key="2">
    <source>
        <dbReference type="EMBL" id="ODC03335.1"/>
    </source>
</evidence>
<dbReference type="OrthoDB" id="9809312at2"/>
<sequence>MADVNAVIEQMKNKFNSDAAAGMNEVFQFDIEDGDHYYIQVSDGTCTIEQGEHDDPSVTLIMSSQTLKDVMSGETDGMQAFMAGKLRAEGDMMLATKLSALFPV</sequence>
<comment type="caution">
    <text evidence="2">The sequence shown here is derived from an EMBL/GenBank/DDBJ whole genome shotgun (WGS) entry which is preliminary data.</text>
</comment>
<dbReference type="SUPFAM" id="SSF55718">
    <property type="entry name" value="SCP-like"/>
    <property type="match status" value="1"/>
</dbReference>
<dbReference type="RefSeq" id="WP_068997751.1">
    <property type="nucleotide sequence ID" value="NZ_MDTQ01000001.1"/>
</dbReference>
<feature type="domain" description="SCP2" evidence="1">
    <location>
        <begin position="5"/>
        <end position="102"/>
    </location>
</feature>
<protein>
    <submittedName>
        <fullName evidence="2">SCP-2 family sterol carrier protein</fullName>
    </submittedName>
</protein>
<name>A0A1E2V9K8_9GAMM</name>